<protein>
    <submittedName>
        <fullName evidence="1">Uncharacterized protein</fullName>
    </submittedName>
</protein>
<evidence type="ECO:0000313" key="1">
    <source>
        <dbReference type="EMBL" id="KAF9943781.1"/>
    </source>
</evidence>
<dbReference type="PANTHER" id="PTHR33129">
    <property type="entry name" value="PROTEIN KINASE DOMAIN-CONTAINING PROTEIN-RELATED"/>
    <property type="match status" value="1"/>
</dbReference>
<name>A0A9P6IPP8_9FUNG</name>
<keyword evidence="2" id="KW-1185">Reference proteome</keyword>
<accession>A0A9P6IPP8</accession>
<dbReference type="PANTHER" id="PTHR33129:SF1">
    <property type="entry name" value="ATP-BINDING PROTEIN"/>
    <property type="match status" value="1"/>
</dbReference>
<dbReference type="AlphaFoldDB" id="A0A9P6IPP8"/>
<dbReference type="EMBL" id="JAAAHW010008854">
    <property type="protein sequence ID" value="KAF9943781.1"/>
    <property type="molecule type" value="Genomic_DNA"/>
</dbReference>
<dbReference type="Proteomes" id="UP000749646">
    <property type="component" value="Unassembled WGS sequence"/>
</dbReference>
<dbReference type="InterPro" id="IPR052980">
    <property type="entry name" value="Crinkler_effector"/>
</dbReference>
<feature type="non-terminal residue" evidence="1">
    <location>
        <position position="207"/>
    </location>
</feature>
<dbReference type="OrthoDB" id="19861at2759"/>
<gene>
    <name evidence="1" type="ORF">BGZ65_000287</name>
</gene>
<organism evidence="1 2">
    <name type="scientific">Modicella reniformis</name>
    <dbReference type="NCBI Taxonomy" id="1440133"/>
    <lineage>
        <taxon>Eukaryota</taxon>
        <taxon>Fungi</taxon>
        <taxon>Fungi incertae sedis</taxon>
        <taxon>Mucoromycota</taxon>
        <taxon>Mortierellomycotina</taxon>
        <taxon>Mortierellomycetes</taxon>
        <taxon>Mortierellales</taxon>
        <taxon>Mortierellaceae</taxon>
        <taxon>Modicella</taxon>
    </lineage>
</organism>
<reference evidence="1" key="1">
    <citation type="journal article" date="2020" name="Fungal Divers.">
        <title>Resolving the Mortierellaceae phylogeny through synthesis of multi-gene phylogenetics and phylogenomics.</title>
        <authorList>
            <person name="Vandepol N."/>
            <person name="Liber J."/>
            <person name="Desiro A."/>
            <person name="Na H."/>
            <person name="Kennedy M."/>
            <person name="Barry K."/>
            <person name="Grigoriev I.V."/>
            <person name="Miller A.N."/>
            <person name="O'Donnell K."/>
            <person name="Stajich J.E."/>
            <person name="Bonito G."/>
        </authorList>
    </citation>
    <scope>NUCLEOTIDE SEQUENCE</scope>
    <source>
        <strain evidence="1">MES-2147</strain>
    </source>
</reference>
<comment type="caution">
    <text evidence="1">The sequence shown here is derived from an EMBL/GenBank/DDBJ whole genome shotgun (WGS) entry which is preliminary data.</text>
</comment>
<proteinExistence type="predicted"/>
<sequence>MSASPKTLINKYAEAAKESPIYYNMAPWELVELESCRSKTMSFKVVEQKFLERLHAKIGGIPRYVLKSPATKIRRIGANVPYEKAVVEDRAEIEAYRRVKEAIEFVKDPSILVNCIANKKETLQFSGRILHRWPNPDHESYHLKWGSPHIQNEIINCLKSQAWGRVLEDLVQGGQEISKGPLFEIYVHHIFRKGGLSFEVKELENGR</sequence>
<evidence type="ECO:0000313" key="2">
    <source>
        <dbReference type="Proteomes" id="UP000749646"/>
    </source>
</evidence>